<dbReference type="EMBL" id="KQ459605">
    <property type="protein sequence ID" value="KPI91833.1"/>
    <property type="molecule type" value="Genomic_DNA"/>
</dbReference>
<dbReference type="AlphaFoldDB" id="A0A194PFN0"/>
<evidence type="ECO:0000256" key="1">
    <source>
        <dbReference type="ARBA" id="ARBA00022723"/>
    </source>
</evidence>
<evidence type="ECO:0000256" key="4">
    <source>
        <dbReference type="ARBA" id="ARBA00023125"/>
    </source>
</evidence>
<keyword evidence="4 5" id="KW-0238">DNA-binding</keyword>
<protein>
    <recommendedName>
        <fullName evidence="6">THAP-type domain-containing protein</fullName>
    </recommendedName>
</protein>
<keyword evidence="2 5" id="KW-0863">Zinc-finger</keyword>
<evidence type="ECO:0000256" key="5">
    <source>
        <dbReference type="PROSITE-ProRule" id="PRU00309"/>
    </source>
</evidence>
<organism evidence="7 8">
    <name type="scientific">Papilio xuthus</name>
    <name type="common">Asian swallowtail butterfly</name>
    <dbReference type="NCBI Taxonomy" id="66420"/>
    <lineage>
        <taxon>Eukaryota</taxon>
        <taxon>Metazoa</taxon>
        <taxon>Ecdysozoa</taxon>
        <taxon>Arthropoda</taxon>
        <taxon>Hexapoda</taxon>
        <taxon>Insecta</taxon>
        <taxon>Pterygota</taxon>
        <taxon>Neoptera</taxon>
        <taxon>Endopterygota</taxon>
        <taxon>Lepidoptera</taxon>
        <taxon>Glossata</taxon>
        <taxon>Ditrysia</taxon>
        <taxon>Papilionoidea</taxon>
        <taxon>Papilionidae</taxon>
        <taxon>Papilioninae</taxon>
        <taxon>Papilio</taxon>
    </lineage>
</organism>
<evidence type="ECO:0000256" key="3">
    <source>
        <dbReference type="ARBA" id="ARBA00022833"/>
    </source>
</evidence>
<dbReference type="Pfam" id="PF05485">
    <property type="entry name" value="THAP"/>
    <property type="match status" value="1"/>
</dbReference>
<sequence length="184" mass="21725">MPRRCALGCPPQIRGLLHILPNPNKYPEQHKAWVKIVTGNENPDEFDYKKYRVCDRHFIDTDRIRNHRLSVLAIPSLFLPADPLGMQSRSGSPPTVCTNLDELQPLLHRISIEHNYSVSAKRPDVRKPIRIYHNNVKPDATTYKIYQKMFKNIRRKVFRLRKRYQVTKRSLENAEKLLKQFKKV</sequence>
<keyword evidence="1" id="KW-0479">Metal-binding</keyword>
<dbReference type="SUPFAM" id="SSF57716">
    <property type="entry name" value="Glucocorticoid receptor-like (DNA-binding domain)"/>
    <property type="match status" value="1"/>
</dbReference>
<dbReference type="Proteomes" id="UP000053268">
    <property type="component" value="Unassembled WGS sequence"/>
</dbReference>
<proteinExistence type="predicted"/>
<dbReference type="SMART" id="SM00692">
    <property type="entry name" value="DM3"/>
    <property type="match status" value="1"/>
</dbReference>
<gene>
    <name evidence="7" type="ORF">RR46_08259</name>
</gene>
<name>A0A194PFN0_PAPXU</name>
<keyword evidence="3" id="KW-0862">Zinc</keyword>
<evidence type="ECO:0000313" key="8">
    <source>
        <dbReference type="Proteomes" id="UP000053268"/>
    </source>
</evidence>
<dbReference type="SMART" id="SM00980">
    <property type="entry name" value="THAP"/>
    <property type="match status" value="1"/>
</dbReference>
<reference evidence="7 8" key="1">
    <citation type="journal article" date="2015" name="Nat. Commun.">
        <title>Outbred genome sequencing and CRISPR/Cas9 gene editing in butterflies.</title>
        <authorList>
            <person name="Li X."/>
            <person name="Fan D."/>
            <person name="Zhang W."/>
            <person name="Liu G."/>
            <person name="Zhang L."/>
            <person name="Zhao L."/>
            <person name="Fang X."/>
            <person name="Chen L."/>
            <person name="Dong Y."/>
            <person name="Chen Y."/>
            <person name="Ding Y."/>
            <person name="Zhao R."/>
            <person name="Feng M."/>
            <person name="Zhu Y."/>
            <person name="Feng Y."/>
            <person name="Jiang X."/>
            <person name="Zhu D."/>
            <person name="Xiang H."/>
            <person name="Feng X."/>
            <person name="Li S."/>
            <person name="Wang J."/>
            <person name="Zhang G."/>
            <person name="Kronforst M.R."/>
            <person name="Wang W."/>
        </authorList>
    </citation>
    <scope>NUCLEOTIDE SEQUENCE [LARGE SCALE GENOMIC DNA]</scope>
    <source>
        <strain evidence="7">Ya'a_city_454_Px</strain>
        <tissue evidence="7">Whole body</tissue>
    </source>
</reference>
<evidence type="ECO:0000259" key="6">
    <source>
        <dbReference type="PROSITE" id="PS50950"/>
    </source>
</evidence>
<dbReference type="InterPro" id="IPR006612">
    <property type="entry name" value="THAP_Znf"/>
</dbReference>
<feature type="domain" description="THAP-type" evidence="6">
    <location>
        <begin position="1"/>
        <end position="78"/>
    </location>
</feature>
<evidence type="ECO:0000313" key="7">
    <source>
        <dbReference type="EMBL" id="KPI91833.1"/>
    </source>
</evidence>
<keyword evidence="8" id="KW-1185">Reference proteome</keyword>
<dbReference type="GO" id="GO:0003677">
    <property type="term" value="F:DNA binding"/>
    <property type="evidence" value="ECO:0007669"/>
    <property type="project" value="UniProtKB-UniRule"/>
</dbReference>
<accession>A0A194PFN0</accession>
<evidence type="ECO:0000256" key="2">
    <source>
        <dbReference type="ARBA" id="ARBA00022771"/>
    </source>
</evidence>
<dbReference type="PROSITE" id="PS50950">
    <property type="entry name" value="ZF_THAP"/>
    <property type="match status" value="1"/>
</dbReference>
<dbReference type="GO" id="GO:0008270">
    <property type="term" value="F:zinc ion binding"/>
    <property type="evidence" value="ECO:0007669"/>
    <property type="project" value="UniProtKB-KW"/>
</dbReference>